<dbReference type="SMART" id="SM00546">
    <property type="entry name" value="CUE"/>
    <property type="match status" value="1"/>
</dbReference>
<proteinExistence type="predicted"/>
<dbReference type="InterPro" id="IPR052586">
    <property type="entry name" value="ASCC2"/>
</dbReference>
<accession>A0A2G9RQQ4</accession>
<reference evidence="4" key="1">
    <citation type="journal article" date="2017" name="Nat. Commun.">
        <title>The North American bullfrog draft genome provides insight into hormonal regulation of long noncoding RNA.</title>
        <authorList>
            <person name="Hammond S.A."/>
            <person name="Warren R.L."/>
            <person name="Vandervalk B.P."/>
            <person name="Kucuk E."/>
            <person name="Khan H."/>
            <person name="Gibb E.A."/>
            <person name="Pandoh P."/>
            <person name="Kirk H."/>
            <person name="Zhao Y."/>
            <person name="Jones M."/>
            <person name="Mungall A.J."/>
            <person name="Coope R."/>
            <person name="Pleasance S."/>
            <person name="Moore R.A."/>
            <person name="Holt R.A."/>
            <person name="Round J.M."/>
            <person name="Ohora S."/>
            <person name="Walle B.V."/>
            <person name="Veldhoen N."/>
            <person name="Helbing C.C."/>
            <person name="Birol I."/>
        </authorList>
    </citation>
    <scope>NUCLEOTIDE SEQUENCE [LARGE SCALE GENOMIC DNA]</scope>
</reference>
<dbReference type="PANTHER" id="PTHR21494">
    <property type="entry name" value="ACTIVATING SIGNAL COINTEGRATOR 1 COMPLEX SUBUNIT 2 ASC-1 COMPLEX SUBUNIT P100"/>
    <property type="match status" value="1"/>
</dbReference>
<name>A0A2G9RQQ4_AQUCT</name>
<feature type="compositionally biased region" description="Basic and acidic residues" evidence="1">
    <location>
        <begin position="479"/>
        <end position="490"/>
    </location>
</feature>
<feature type="compositionally biased region" description="Polar residues" evidence="1">
    <location>
        <begin position="463"/>
        <end position="478"/>
    </location>
</feature>
<evidence type="ECO:0000256" key="1">
    <source>
        <dbReference type="SAM" id="MobiDB-lite"/>
    </source>
</evidence>
<dbReference type="Proteomes" id="UP000228934">
    <property type="component" value="Unassembled WGS sequence"/>
</dbReference>
<dbReference type="CDD" id="cd14364">
    <property type="entry name" value="CUE_ASCC2"/>
    <property type="match status" value="1"/>
</dbReference>
<dbReference type="InterPro" id="IPR009060">
    <property type="entry name" value="UBA-like_sf"/>
</dbReference>
<dbReference type="AlphaFoldDB" id="A0A2G9RQQ4"/>
<sequence>MTVASDSNGKDPKRVLSRNFITYTSPPDACGPALLEEFLERADFITKDLQWLLSLPHDRFWCQVIFDESLQKCLDSYLSNAPRKYDRCTPFPPAVQQVQDKLHHFFFLTFLRMSTHKESKDHHITPSVFGEIIYNNYLFDIPKLLDICILFGKGNSSLLQKMISNIFQQQPSYYQDLDDSIPTLLQVFSSIMNVCGLQQDDCKEPLKLGDEKPTSPLDMTQQHTAGSLEKIVSLQKEVVRNISHSYQQRLSSAHFGTQCRKHSTLCGGILANINTSSSRKTCLGATAAPLPSGVELDSLVSQVKDLLPDLGEGFIIKCLEEYDHNSESVINHLLEDNLSPHLLELDRTMPRQQSVDPCPLVSSRSNVFADDEFDVFSRDVVDTSRIWKGRKKPETAAQVLADKSAILAQKERYSQYSMVSEEHTVDADYDDEYDDTYDGNQIGANDADSDDELISRSFRHDNTASVAGTSRGQGQSRETVQERRKKEANKGARANHNRRTMADRKRNKGMIPS</sequence>
<dbReference type="PROSITE" id="PS51140">
    <property type="entry name" value="CUE"/>
    <property type="match status" value="1"/>
</dbReference>
<evidence type="ECO:0000313" key="3">
    <source>
        <dbReference type="EMBL" id="PIO30085.1"/>
    </source>
</evidence>
<dbReference type="PANTHER" id="PTHR21494:SF0">
    <property type="entry name" value="ACTIVATING SIGNAL COINTEGRATOR 1 COMPLEX SUBUNIT 2"/>
    <property type="match status" value="1"/>
</dbReference>
<dbReference type="OrthoDB" id="5577209at2759"/>
<evidence type="ECO:0000259" key="2">
    <source>
        <dbReference type="PROSITE" id="PS51140"/>
    </source>
</evidence>
<feature type="region of interest" description="Disordered" evidence="1">
    <location>
        <begin position="427"/>
        <end position="448"/>
    </location>
</feature>
<organism evidence="3 4">
    <name type="scientific">Aquarana catesbeiana</name>
    <name type="common">American bullfrog</name>
    <name type="synonym">Rana catesbeiana</name>
    <dbReference type="NCBI Taxonomy" id="8400"/>
    <lineage>
        <taxon>Eukaryota</taxon>
        <taxon>Metazoa</taxon>
        <taxon>Chordata</taxon>
        <taxon>Craniata</taxon>
        <taxon>Vertebrata</taxon>
        <taxon>Euteleostomi</taxon>
        <taxon>Amphibia</taxon>
        <taxon>Batrachia</taxon>
        <taxon>Anura</taxon>
        <taxon>Neobatrachia</taxon>
        <taxon>Ranoidea</taxon>
        <taxon>Ranidae</taxon>
        <taxon>Aquarana</taxon>
    </lineage>
</organism>
<protein>
    <recommendedName>
        <fullName evidence="2">CUE domain-containing protein</fullName>
    </recommendedName>
</protein>
<feature type="domain" description="CUE" evidence="2">
    <location>
        <begin position="295"/>
        <end position="338"/>
    </location>
</feature>
<feature type="region of interest" description="Disordered" evidence="1">
    <location>
        <begin position="460"/>
        <end position="513"/>
    </location>
</feature>
<feature type="compositionally biased region" description="Acidic residues" evidence="1">
    <location>
        <begin position="427"/>
        <end position="437"/>
    </location>
</feature>
<dbReference type="SUPFAM" id="SSF46934">
    <property type="entry name" value="UBA-like"/>
    <property type="match status" value="1"/>
</dbReference>
<dbReference type="Pfam" id="PF02845">
    <property type="entry name" value="CUE"/>
    <property type="match status" value="1"/>
</dbReference>
<evidence type="ECO:0000313" key="4">
    <source>
        <dbReference type="Proteomes" id="UP000228934"/>
    </source>
</evidence>
<dbReference type="GO" id="GO:0043130">
    <property type="term" value="F:ubiquitin binding"/>
    <property type="evidence" value="ECO:0007669"/>
    <property type="project" value="InterPro"/>
</dbReference>
<dbReference type="EMBL" id="KV932241">
    <property type="protein sequence ID" value="PIO30085.1"/>
    <property type="molecule type" value="Genomic_DNA"/>
</dbReference>
<dbReference type="InterPro" id="IPR041800">
    <property type="entry name" value="ASCC2_CUE"/>
</dbReference>
<gene>
    <name evidence="3" type="ORF">AB205_0205980</name>
</gene>
<dbReference type="GO" id="GO:0006355">
    <property type="term" value="P:regulation of DNA-templated transcription"/>
    <property type="evidence" value="ECO:0007669"/>
    <property type="project" value="TreeGrafter"/>
</dbReference>
<dbReference type="InterPro" id="IPR003892">
    <property type="entry name" value="CUE"/>
</dbReference>
<dbReference type="Gene3D" id="1.10.8.10">
    <property type="entry name" value="DNA helicase RuvA subunit, C-terminal domain"/>
    <property type="match status" value="1"/>
</dbReference>
<keyword evidence="4" id="KW-1185">Reference proteome</keyword>